<feature type="coiled-coil region" evidence="1">
    <location>
        <begin position="70"/>
        <end position="97"/>
    </location>
</feature>
<keyword evidence="3" id="KW-1133">Transmembrane helix</keyword>
<evidence type="ECO:0000256" key="3">
    <source>
        <dbReference type="SAM" id="Phobius"/>
    </source>
</evidence>
<evidence type="ECO:0000256" key="1">
    <source>
        <dbReference type="SAM" id="Coils"/>
    </source>
</evidence>
<sequence length="315" mass="33901">MSDSPHKPAPGAPWERMGRAERIAAGLSLGWVAVAGTAMLLGGQAVVGPVLVLVVPVALAWSGVFAAHSSRAAREDSHRLRVEIEALQRALRTQSKNGGLPPDLDRRLTQIERSTRRTETALAELGVTPPEGAADDVAEPAPESEADMVPEMPEPAPQPQLSRTEMARALNFPDNDQDREGFEALRAALRDPQGRQLVQSSQDVLTLLSQDGIYMDDLSPEPAPAGAWRRLAAGGRGAEVAPLAGLDPEAQPARVAARLGSDTIFRDTVHHFLRLFDRMLEEYCDGAEDTEIDLLSETRSGRAFRLLGQAAGTFD</sequence>
<keyword evidence="3" id="KW-0472">Membrane</keyword>
<organism evidence="4 5">
    <name type="scientific">Limimaricola pyoseonensis</name>
    <dbReference type="NCBI Taxonomy" id="521013"/>
    <lineage>
        <taxon>Bacteria</taxon>
        <taxon>Pseudomonadati</taxon>
        <taxon>Pseudomonadota</taxon>
        <taxon>Alphaproteobacteria</taxon>
        <taxon>Rhodobacterales</taxon>
        <taxon>Paracoccaceae</taxon>
        <taxon>Limimaricola</taxon>
    </lineage>
</organism>
<dbReference type="EMBL" id="FNAT01000010">
    <property type="protein sequence ID" value="SDF30362.1"/>
    <property type="molecule type" value="Genomic_DNA"/>
</dbReference>
<keyword evidence="3" id="KW-0812">Transmembrane</keyword>
<evidence type="ECO:0000256" key="2">
    <source>
        <dbReference type="SAM" id="MobiDB-lite"/>
    </source>
</evidence>
<feature type="compositionally biased region" description="Acidic residues" evidence="2">
    <location>
        <begin position="133"/>
        <end position="148"/>
    </location>
</feature>
<keyword evidence="5" id="KW-1185">Reference proteome</keyword>
<dbReference type="RefSeq" id="WP_090114722.1">
    <property type="nucleotide sequence ID" value="NZ_FNAT01000010.1"/>
</dbReference>
<protein>
    <submittedName>
        <fullName evidence="4">Uncharacterized protein</fullName>
    </submittedName>
</protein>
<feature type="transmembrane region" description="Helical" evidence="3">
    <location>
        <begin position="23"/>
        <end position="41"/>
    </location>
</feature>
<feature type="region of interest" description="Disordered" evidence="2">
    <location>
        <begin position="127"/>
        <end position="159"/>
    </location>
</feature>
<reference evidence="5" key="1">
    <citation type="submission" date="2016-10" db="EMBL/GenBank/DDBJ databases">
        <authorList>
            <person name="Varghese N."/>
            <person name="Submissions S."/>
        </authorList>
    </citation>
    <scope>NUCLEOTIDE SEQUENCE [LARGE SCALE GENOMIC DNA]</scope>
    <source>
        <strain evidence="5">DSM 21424</strain>
    </source>
</reference>
<accession>A0A1G7JZS4</accession>
<keyword evidence="1" id="KW-0175">Coiled coil</keyword>
<dbReference type="AlphaFoldDB" id="A0A1G7JZS4"/>
<gene>
    <name evidence="4" type="ORF">SAMN04488567_0065</name>
</gene>
<dbReference type="OrthoDB" id="7833467at2"/>
<dbReference type="STRING" id="521013.SAMN04488567_0065"/>
<evidence type="ECO:0000313" key="4">
    <source>
        <dbReference type="EMBL" id="SDF30362.1"/>
    </source>
</evidence>
<evidence type="ECO:0000313" key="5">
    <source>
        <dbReference type="Proteomes" id="UP000198922"/>
    </source>
</evidence>
<dbReference type="Proteomes" id="UP000198922">
    <property type="component" value="Unassembled WGS sequence"/>
</dbReference>
<name>A0A1G7JZS4_9RHOB</name>
<proteinExistence type="predicted"/>
<feature type="transmembrane region" description="Helical" evidence="3">
    <location>
        <begin position="47"/>
        <end position="67"/>
    </location>
</feature>